<gene>
    <name evidence="5" type="ORF">OEG84_19870</name>
</gene>
<feature type="chain" id="PRO_5047530353" evidence="3">
    <location>
        <begin position="21"/>
        <end position="363"/>
    </location>
</feature>
<keyword evidence="6" id="KW-1185">Reference proteome</keyword>
<dbReference type="Pfam" id="PF09375">
    <property type="entry name" value="Peptidase_M75"/>
    <property type="match status" value="1"/>
</dbReference>
<accession>A0ABT3ZE24</accession>
<evidence type="ECO:0000313" key="5">
    <source>
        <dbReference type="EMBL" id="MCY0149896.1"/>
    </source>
</evidence>
<sequence>MKRRQIFMLVALAWASPALAVGSETAQAPIRSVLEHTLVDYIRPHYTAFEQTTLGLETAVETLCDTPSEATLAAARDAFRNVAGQWAQVEWLRIGPVMSENRLERIYFFPDRKGTGRKQVQAAIAGKDAGVTDAAALAANSVAMQGLGALEYILFGTGSEELAAGTASHRCGYARAAAANLATMAGELTEGWREGTQLSRMFVAPDAQNPLFRTDKEALNLLLGTEIHGLEAIRDTRLGAFLDSSDKHRDRPKLAPLWRADMTMGSIIANLTGLEALFNASTLETAAVDPNNHLGNTIRFEFTQAIRTAESLDAPAAELLGDPQRRDKLAYLGYAIRIIIDRFDQDFAQAAGLSTGFSFGDGD</sequence>
<evidence type="ECO:0000256" key="3">
    <source>
        <dbReference type="SAM" id="SignalP"/>
    </source>
</evidence>
<dbReference type="RefSeq" id="WP_267655337.1">
    <property type="nucleotide sequence ID" value="NZ_JAOVZR010000001.1"/>
</dbReference>
<dbReference type="Proteomes" id="UP001073227">
    <property type="component" value="Unassembled WGS sequence"/>
</dbReference>
<dbReference type="CDD" id="cd14659">
    <property type="entry name" value="Imelysin-like_IPPA"/>
    <property type="match status" value="1"/>
</dbReference>
<evidence type="ECO:0000313" key="6">
    <source>
        <dbReference type="Proteomes" id="UP001073227"/>
    </source>
</evidence>
<dbReference type="InterPro" id="IPR038352">
    <property type="entry name" value="Imelysin_sf"/>
</dbReference>
<dbReference type="EMBL" id="JAOVZR010000001">
    <property type="protein sequence ID" value="MCY0149896.1"/>
    <property type="molecule type" value="Genomic_DNA"/>
</dbReference>
<feature type="signal peptide" evidence="3">
    <location>
        <begin position="1"/>
        <end position="20"/>
    </location>
</feature>
<protein>
    <submittedName>
        <fullName evidence="5">Peptidase M75, Imelysin</fullName>
    </submittedName>
</protein>
<organism evidence="5 6">
    <name type="scientific">Hoeflea algicola</name>
    <dbReference type="NCBI Taxonomy" id="2983763"/>
    <lineage>
        <taxon>Bacteria</taxon>
        <taxon>Pseudomonadati</taxon>
        <taxon>Pseudomonadota</taxon>
        <taxon>Alphaproteobacteria</taxon>
        <taxon>Hyphomicrobiales</taxon>
        <taxon>Rhizobiaceae</taxon>
        <taxon>Hoeflea</taxon>
    </lineage>
</organism>
<dbReference type="Gene3D" id="1.20.1420.20">
    <property type="entry name" value="M75 peptidase, HXXE motif"/>
    <property type="match status" value="1"/>
</dbReference>
<dbReference type="InterPro" id="IPR018976">
    <property type="entry name" value="Imelysin-like"/>
</dbReference>
<comment type="caution">
    <text evidence="5">The sequence shown here is derived from an EMBL/GenBank/DDBJ whole genome shotgun (WGS) entry which is preliminary data.</text>
</comment>
<evidence type="ECO:0000256" key="1">
    <source>
        <dbReference type="ARBA" id="ARBA00004196"/>
    </source>
</evidence>
<name>A0ABT3ZE24_9HYPH</name>
<feature type="domain" description="Imelysin-like" evidence="4">
    <location>
        <begin position="42"/>
        <end position="332"/>
    </location>
</feature>
<reference evidence="5" key="1">
    <citation type="submission" date="2022-10" db="EMBL/GenBank/DDBJ databases">
        <title>Hoeflea sp. G2-23, isolated from marine algae.</title>
        <authorList>
            <person name="Kristyanto S."/>
            <person name="Kim J.M."/>
            <person name="Jeon C.O."/>
        </authorList>
    </citation>
    <scope>NUCLEOTIDE SEQUENCE</scope>
    <source>
        <strain evidence="5">G2-23</strain>
    </source>
</reference>
<keyword evidence="2 3" id="KW-0732">Signal</keyword>
<evidence type="ECO:0000259" key="4">
    <source>
        <dbReference type="Pfam" id="PF09375"/>
    </source>
</evidence>
<comment type="subcellular location">
    <subcellularLocation>
        <location evidence="1">Cell envelope</location>
    </subcellularLocation>
</comment>
<dbReference type="InterPro" id="IPR034984">
    <property type="entry name" value="Imelysin-like_IPPA"/>
</dbReference>
<evidence type="ECO:0000256" key="2">
    <source>
        <dbReference type="ARBA" id="ARBA00022729"/>
    </source>
</evidence>
<proteinExistence type="predicted"/>